<keyword evidence="4" id="KW-0963">Cytoplasm</keyword>
<dbReference type="Gene3D" id="3.40.50.880">
    <property type="match status" value="1"/>
</dbReference>
<gene>
    <name evidence="8" type="primary">LOC110805905</name>
</gene>
<dbReference type="SUPFAM" id="SSF52317">
    <property type="entry name" value="Class I glutamine amidotransferase-like"/>
    <property type="match status" value="1"/>
</dbReference>
<evidence type="ECO:0000259" key="6">
    <source>
        <dbReference type="Pfam" id="PF00117"/>
    </source>
</evidence>
<dbReference type="CDD" id="cd01741">
    <property type="entry name" value="GATase1_1"/>
    <property type="match status" value="1"/>
</dbReference>
<accession>A0A9R0JG33</accession>
<dbReference type="InterPro" id="IPR029062">
    <property type="entry name" value="Class_I_gatase-like"/>
</dbReference>
<reference evidence="8" key="2">
    <citation type="submission" date="2025-08" db="UniProtKB">
        <authorList>
            <consortium name="RefSeq"/>
        </authorList>
    </citation>
    <scope>IDENTIFICATION</scope>
    <source>
        <tissue evidence="8">Leaf</tissue>
    </source>
</reference>
<comment type="similarity">
    <text evidence="3">Belongs to the peptidase C26 family.</text>
</comment>
<dbReference type="AlphaFoldDB" id="A0A9R0JG33"/>
<dbReference type="GeneID" id="110805905"/>
<organism evidence="7 8">
    <name type="scientific">Spinacia oleracea</name>
    <name type="common">Spinach</name>
    <dbReference type="NCBI Taxonomy" id="3562"/>
    <lineage>
        <taxon>Eukaryota</taxon>
        <taxon>Viridiplantae</taxon>
        <taxon>Streptophyta</taxon>
        <taxon>Embryophyta</taxon>
        <taxon>Tracheophyta</taxon>
        <taxon>Spermatophyta</taxon>
        <taxon>Magnoliopsida</taxon>
        <taxon>eudicotyledons</taxon>
        <taxon>Gunneridae</taxon>
        <taxon>Pentapetalae</taxon>
        <taxon>Caryophyllales</taxon>
        <taxon>Chenopodiaceae</taxon>
        <taxon>Chenopodioideae</taxon>
        <taxon>Anserineae</taxon>
        <taxon>Spinacia</taxon>
    </lineage>
</organism>
<proteinExistence type="inferred from homology"/>
<protein>
    <submittedName>
        <fullName evidence="8">Gamma-glutamyl peptidase 3</fullName>
    </submittedName>
</protein>
<dbReference type="PANTHER" id="PTHR42695:SF9">
    <property type="entry name" value="GAMMA-GLUTAMYL PEPTIDASE 2-RELATED"/>
    <property type="match status" value="1"/>
</dbReference>
<evidence type="ECO:0000313" key="7">
    <source>
        <dbReference type="Proteomes" id="UP000813463"/>
    </source>
</evidence>
<dbReference type="GO" id="GO:0008233">
    <property type="term" value="F:peptidase activity"/>
    <property type="evidence" value="ECO:0007669"/>
    <property type="project" value="UniProtKB-ARBA"/>
</dbReference>
<dbReference type="FunFam" id="3.40.50.880:FF:000040">
    <property type="entry name" value="Gamma-glutamyl peptidase 5"/>
    <property type="match status" value="1"/>
</dbReference>
<evidence type="ECO:0000256" key="5">
    <source>
        <dbReference type="ARBA" id="ARBA00022801"/>
    </source>
</evidence>
<dbReference type="Pfam" id="PF00117">
    <property type="entry name" value="GATase"/>
    <property type="match status" value="1"/>
</dbReference>
<dbReference type="InterPro" id="IPR044992">
    <property type="entry name" value="ChyE-like"/>
</dbReference>
<dbReference type="InterPro" id="IPR017926">
    <property type="entry name" value="GATASE"/>
</dbReference>
<evidence type="ECO:0000256" key="3">
    <source>
        <dbReference type="ARBA" id="ARBA00011083"/>
    </source>
</evidence>
<reference evidence="7" key="1">
    <citation type="journal article" date="2021" name="Nat. Commun.">
        <title>Genomic analyses provide insights into spinach domestication and the genetic basis of agronomic traits.</title>
        <authorList>
            <person name="Cai X."/>
            <person name="Sun X."/>
            <person name="Xu C."/>
            <person name="Sun H."/>
            <person name="Wang X."/>
            <person name="Ge C."/>
            <person name="Zhang Z."/>
            <person name="Wang Q."/>
            <person name="Fei Z."/>
            <person name="Jiao C."/>
            <person name="Wang Q."/>
        </authorList>
    </citation>
    <scope>NUCLEOTIDE SEQUENCE [LARGE SCALE GENOMIC DNA]</scope>
    <source>
        <strain evidence="7">cv. Varoflay</strain>
    </source>
</reference>
<comment type="subcellular location">
    <subcellularLocation>
        <location evidence="1">Cytoplasm</location>
        <location evidence="1">Cytosol</location>
    </subcellularLocation>
</comment>
<name>A0A9R0JG33_SPIOL</name>
<dbReference type="PROSITE" id="PS51273">
    <property type="entry name" value="GATASE_TYPE_1"/>
    <property type="match status" value="1"/>
</dbReference>
<dbReference type="PANTHER" id="PTHR42695">
    <property type="entry name" value="GLUTAMINE AMIDOTRANSFERASE YLR126C-RELATED"/>
    <property type="match status" value="1"/>
</dbReference>
<evidence type="ECO:0000313" key="8">
    <source>
        <dbReference type="RefSeq" id="XP_021867216.1"/>
    </source>
</evidence>
<keyword evidence="7" id="KW-1185">Reference proteome</keyword>
<sequence>MDNDDENNKMMMITKRYALLLAAHDSEYVKKVYGGYFNVFVAAFGEEGEVWDLYRVVEGEFPDMNELEMYDGFVVSGSPFDAYGDEYWILELCLLLQTLDAMQKKLLGICFGHQVLCRALGGKVGRSPTGWDIGLREIKIENKEFLSSQLNLEDDDKVPQSLTIIECHQDEVLEVPIDAEVVAFSDKTKVEIFTIGNHILGTQGHPEYTKDILYNLIDRLLTNCSIKEEFAEATRSKIDKSEPDREYWEKICKNFLKGRHTIRMDLFNFGDLM</sequence>
<comment type="pathway">
    <text evidence="2">Secondary metabolite biosynthesis.</text>
</comment>
<evidence type="ECO:0000256" key="2">
    <source>
        <dbReference type="ARBA" id="ARBA00005179"/>
    </source>
</evidence>
<dbReference type="KEGG" id="soe:110805905"/>
<dbReference type="GO" id="GO:0019760">
    <property type="term" value="P:glucosinolate metabolic process"/>
    <property type="evidence" value="ECO:0007669"/>
    <property type="project" value="UniProtKB-ARBA"/>
</dbReference>
<dbReference type="GO" id="GO:0005829">
    <property type="term" value="C:cytosol"/>
    <property type="evidence" value="ECO:0000318"/>
    <property type="project" value="GO_Central"/>
</dbReference>
<evidence type="ECO:0000256" key="1">
    <source>
        <dbReference type="ARBA" id="ARBA00004514"/>
    </source>
</evidence>
<feature type="domain" description="Glutamine amidotransferase" evidence="6">
    <location>
        <begin position="65"/>
        <end position="209"/>
    </location>
</feature>
<dbReference type="RefSeq" id="XP_021867216.1">
    <property type="nucleotide sequence ID" value="XM_022011524.2"/>
</dbReference>
<dbReference type="OrthoDB" id="92161at2759"/>
<keyword evidence="5" id="KW-0378">Hydrolase</keyword>
<evidence type="ECO:0000256" key="4">
    <source>
        <dbReference type="ARBA" id="ARBA00022490"/>
    </source>
</evidence>
<dbReference type="Proteomes" id="UP000813463">
    <property type="component" value="Chromosome 2"/>
</dbReference>